<dbReference type="EMBL" id="JASKYM010000012">
    <property type="protein sequence ID" value="MDK2564856.1"/>
    <property type="molecule type" value="Genomic_DNA"/>
</dbReference>
<evidence type="ECO:0000313" key="1">
    <source>
        <dbReference type="EMBL" id="MDK2564856.1"/>
    </source>
</evidence>
<gene>
    <name evidence="1" type="ORF">QOZ84_15075</name>
</gene>
<organism evidence="1 2">
    <name type="scientific">Romboutsia sedimentorum</name>
    <dbReference type="NCBI Taxonomy" id="1368474"/>
    <lineage>
        <taxon>Bacteria</taxon>
        <taxon>Bacillati</taxon>
        <taxon>Bacillota</taxon>
        <taxon>Clostridia</taxon>
        <taxon>Peptostreptococcales</taxon>
        <taxon>Peptostreptococcaceae</taxon>
        <taxon>Romboutsia</taxon>
    </lineage>
</organism>
<evidence type="ECO:0000313" key="2">
    <source>
        <dbReference type="Proteomes" id="UP001301012"/>
    </source>
</evidence>
<proteinExistence type="predicted"/>
<name>A0ABT7ED41_9FIRM</name>
<keyword evidence="2" id="KW-1185">Reference proteome</keyword>
<protein>
    <submittedName>
        <fullName evidence="1">Uncharacterized protein</fullName>
    </submittedName>
</protein>
<dbReference type="Proteomes" id="UP001301012">
    <property type="component" value="Unassembled WGS sequence"/>
</dbReference>
<comment type="caution">
    <text evidence="1">The sequence shown here is derived from an EMBL/GenBank/DDBJ whole genome shotgun (WGS) entry which is preliminary data.</text>
</comment>
<accession>A0ABT7ED41</accession>
<sequence>MIEMVKFPYNNRGVARLDSDNVVHNHLYHNCPIGEVDENNIVYNLDKNPVGRVDESGFIHSHHLNACPIGRVDENGFIMKDGELIAKINNDNALLAGGAYLLLVHENR</sequence>
<dbReference type="RefSeq" id="WP_284133754.1">
    <property type="nucleotide sequence ID" value="NZ_JASKYM010000012.1"/>
</dbReference>
<reference evidence="1 2" key="1">
    <citation type="submission" date="2023-05" db="EMBL/GenBank/DDBJ databases">
        <title>Rombocin, a short stable natural nisin variant, displays selective antimicrobial activity against Listeria monocytogenes and employs dual mode of action to kill target bacterial strains.</title>
        <authorList>
            <person name="Wambui J."/>
            <person name="Stephan R."/>
            <person name="Kuipers O.P."/>
        </authorList>
    </citation>
    <scope>NUCLEOTIDE SEQUENCE [LARGE SCALE GENOMIC DNA]</scope>
    <source>
        <strain evidence="1 2">RC002</strain>
    </source>
</reference>